<reference evidence="3" key="2">
    <citation type="submission" date="2022-01" db="EMBL/GenBank/DDBJ databases">
        <authorList>
            <person name="Yamashiro T."/>
            <person name="Shiraishi A."/>
            <person name="Satake H."/>
            <person name="Nakayama K."/>
        </authorList>
    </citation>
    <scope>NUCLEOTIDE SEQUENCE</scope>
</reference>
<feature type="coiled-coil region" evidence="1">
    <location>
        <begin position="745"/>
        <end position="772"/>
    </location>
</feature>
<evidence type="ECO:0000313" key="3">
    <source>
        <dbReference type="EMBL" id="GJT83172.1"/>
    </source>
</evidence>
<accession>A0ABQ5H7E0</accession>
<keyword evidence="4" id="KW-1185">Reference proteome</keyword>
<proteinExistence type="predicted"/>
<name>A0ABQ5H7E0_9ASTR</name>
<sequence>MYDSRFIKFIPKESFEKIDDVNNYEVTCEEEAKRRNSGAKTKTFEESTKTASIRRIHEGRYGVSAPAHHKKCVLINSLYGVFTAYPYAVLTAVTSVKDTRISEAKKSSQDEYDDVDSFGDDADDEDEEDEEDEEHLAPVDFAAVVPTGEPASISLPPEPEEERILAMTTPSPSPPPLISLSPPSAEERLAWCMAPPAHSSPPPVLRIASTQALIDAITAALPSPSLLPLPPSLYITSPVDHRDEIHESEHPPRKRLYVEEGDKDLEMLVLVYHSESQRDSQRVDLPYGDKMTLQRLVWIVKEGLASRELGPHSIRLSWRPSGSSDLLVTTSYPEISTLLQEFYPSQDQIGGDSRVMKTRDKRWGGRFIQKQPWTPTTTFQEAECSQGLQYRDWSTTNTNIANAQKVNGIAPKRNGCFKFGAPGHFKSRADRMRVHFYLMEMDCTLSTSGWITVRFRLLYLPPRGRVESLLAMTIHHLHTISLLPPSAGERLARCMAPPANSSPPPVPSPILPSSGCPTQVQTLRIASTQALIDLVTTAFPSPPLPPLPPSLYIPPPVGPFGMISESEQPPRKRLCLSLRPPAYEIGESSTARPARGRGIDYGFVNTVDAEERRQEIRDVGYGIRDTWVDPAEGMCLRFCTFDQWEEDSRSRISQRVDMDSQRVDLLMGDTMTHQETDESGDHQGFRPSSDHVYAHETHIQAHQAQLQLQSTLIQTQHQVSETRFQMQQAEIAALRDSDHRRQAQMAETLRVMRDMRREMSDMQAELLAHREQQGRARQP</sequence>
<evidence type="ECO:0000256" key="1">
    <source>
        <dbReference type="SAM" id="Coils"/>
    </source>
</evidence>
<dbReference type="EMBL" id="BQNB010019236">
    <property type="protein sequence ID" value="GJT83172.1"/>
    <property type="molecule type" value="Genomic_DNA"/>
</dbReference>
<dbReference type="Proteomes" id="UP001151760">
    <property type="component" value="Unassembled WGS sequence"/>
</dbReference>
<keyword evidence="1" id="KW-0175">Coiled coil</keyword>
<feature type="region of interest" description="Disordered" evidence="2">
    <location>
        <begin position="100"/>
        <end position="138"/>
    </location>
</feature>
<organism evidence="3 4">
    <name type="scientific">Tanacetum coccineum</name>
    <dbReference type="NCBI Taxonomy" id="301880"/>
    <lineage>
        <taxon>Eukaryota</taxon>
        <taxon>Viridiplantae</taxon>
        <taxon>Streptophyta</taxon>
        <taxon>Embryophyta</taxon>
        <taxon>Tracheophyta</taxon>
        <taxon>Spermatophyta</taxon>
        <taxon>Magnoliopsida</taxon>
        <taxon>eudicotyledons</taxon>
        <taxon>Gunneridae</taxon>
        <taxon>Pentapetalae</taxon>
        <taxon>asterids</taxon>
        <taxon>campanulids</taxon>
        <taxon>Asterales</taxon>
        <taxon>Asteraceae</taxon>
        <taxon>Asteroideae</taxon>
        <taxon>Anthemideae</taxon>
        <taxon>Anthemidinae</taxon>
        <taxon>Tanacetum</taxon>
    </lineage>
</organism>
<feature type="compositionally biased region" description="Basic and acidic residues" evidence="2">
    <location>
        <begin position="100"/>
        <end position="109"/>
    </location>
</feature>
<comment type="caution">
    <text evidence="3">The sequence shown here is derived from an EMBL/GenBank/DDBJ whole genome shotgun (WGS) entry which is preliminary data.</text>
</comment>
<evidence type="ECO:0008006" key="5">
    <source>
        <dbReference type="Google" id="ProtNLM"/>
    </source>
</evidence>
<feature type="compositionally biased region" description="Acidic residues" evidence="2">
    <location>
        <begin position="110"/>
        <end position="134"/>
    </location>
</feature>
<evidence type="ECO:0000313" key="4">
    <source>
        <dbReference type="Proteomes" id="UP001151760"/>
    </source>
</evidence>
<gene>
    <name evidence="3" type="ORF">Tco_1057514</name>
</gene>
<evidence type="ECO:0000256" key="2">
    <source>
        <dbReference type="SAM" id="MobiDB-lite"/>
    </source>
</evidence>
<reference evidence="3" key="1">
    <citation type="journal article" date="2022" name="Int. J. Mol. Sci.">
        <title>Draft Genome of Tanacetum Coccineum: Genomic Comparison of Closely Related Tanacetum-Family Plants.</title>
        <authorList>
            <person name="Yamashiro T."/>
            <person name="Shiraishi A."/>
            <person name="Nakayama K."/>
            <person name="Satake H."/>
        </authorList>
    </citation>
    <scope>NUCLEOTIDE SEQUENCE</scope>
</reference>
<protein>
    <recommendedName>
        <fullName evidence="5">DNA-directed DNA polymerase</fullName>
    </recommendedName>
</protein>